<dbReference type="InterPro" id="IPR046348">
    <property type="entry name" value="SIS_dom_sf"/>
</dbReference>
<dbReference type="InterPro" id="IPR035466">
    <property type="entry name" value="GlmS/AgaS_SIS"/>
</dbReference>
<dbReference type="CDD" id="cd05010">
    <property type="entry name" value="SIS_AgaS_like"/>
    <property type="match status" value="1"/>
</dbReference>
<dbReference type="GO" id="GO:0016787">
    <property type="term" value="F:hydrolase activity"/>
    <property type="evidence" value="ECO:0007669"/>
    <property type="project" value="UniProtKB-KW"/>
</dbReference>
<keyword evidence="2" id="KW-0677">Repeat</keyword>
<feature type="domain" description="SIS" evidence="5">
    <location>
        <begin position="220"/>
        <end position="376"/>
    </location>
</feature>
<dbReference type="Proteomes" id="UP000275910">
    <property type="component" value="Unassembled WGS sequence"/>
</dbReference>
<dbReference type="CDD" id="cd05008">
    <property type="entry name" value="SIS_GlmS_GlmD_1"/>
    <property type="match status" value="1"/>
</dbReference>
<name>A0A3N2RII3_LYSEN</name>
<dbReference type="SUPFAM" id="SSF53697">
    <property type="entry name" value="SIS domain"/>
    <property type="match status" value="1"/>
</dbReference>
<dbReference type="GO" id="GO:1901135">
    <property type="term" value="P:carbohydrate derivative metabolic process"/>
    <property type="evidence" value="ECO:0007669"/>
    <property type="project" value="InterPro"/>
</dbReference>
<dbReference type="Gene3D" id="3.40.50.10490">
    <property type="entry name" value="Glucose-6-phosphate isomerase like protein, domain 1"/>
    <property type="match status" value="2"/>
</dbReference>
<dbReference type="PROSITE" id="PS51464">
    <property type="entry name" value="SIS"/>
    <property type="match status" value="2"/>
</dbReference>
<evidence type="ECO:0000256" key="2">
    <source>
        <dbReference type="ARBA" id="ARBA00022737"/>
    </source>
</evidence>
<dbReference type="EMBL" id="RCTY01000023">
    <property type="protein sequence ID" value="ROU07267.1"/>
    <property type="molecule type" value="Genomic_DNA"/>
</dbReference>
<comment type="similarity">
    <text evidence="1">Belongs to the SIS family. AgaS subfamily.</text>
</comment>
<dbReference type="RefSeq" id="WP_123647259.1">
    <property type="nucleotide sequence ID" value="NZ_RCTY01000023.1"/>
</dbReference>
<dbReference type="InterPro" id="IPR035464">
    <property type="entry name" value="SIS_AgaS"/>
</dbReference>
<dbReference type="GO" id="GO:0097367">
    <property type="term" value="F:carbohydrate derivative binding"/>
    <property type="evidence" value="ECO:0007669"/>
    <property type="project" value="InterPro"/>
</dbReference>
<dbReference type="PANTHER" id="PTHR32502">
    <property type="entry name" value="N-ACETYLGALACTOSAMINE PERMEASE II COMPONENT-RELATED"/>
    <property type="match status" value="1"/>
</dbReference>
<gene>
    <name evidence="6" type="ORF">D9T17_09890</name>
</gene>
<dbReference type="InterPro" id="IPR001347">
    <property type="entry name" value="SIS_dom"/>
</dbReference>
<dbReference type="PANTHER" id="PTHR32502:SF3">
    <property type="entry name" value="D-GALACTOSAMINE-6-PHOSPHATE DEAMINASE AGAS-RELATED"/>
    <property type="match status" value="1"/>
</dbReference>
<dbReference type="AlphaFoldDB" id="A0A3N2RII3"/>
<evidence type="ECO:0000256" key="4">
    <source>
        <dbReference type="ARBA" id="ARBA00029292"/>
    </source>
</evidence>
<sequence>MDVIPLSDSSAWQRLGGADTAAEIAQQPALWEQLAADLAQARERVQAFLGDRLDDPRQRVLFTGAGSSGFIADMVADRINAQWPADVRAVHTTSLLTHPALYLQRDRPTLLVSFGRSGSSPESVAAVELLRAQVDDARFLDITCNADGELARRGQGREDTCTLLMPPASCDRAFAMTSSLSCMLLAALCVFDAGPWQRRLERLRQAAALAREGLAQWSQAAGALAQRPFQRVIYLASGPLEALAREAALKVLELTAGQVLALANTPLGFRHGPKSTLDGATLVVMMRSNHALARRYEQDLLDELRRDGVAGQVLSIGPRSDIGGGDDYSLRVPPLDDGALADSTLADSWLAPVWLTFAQVFALQRSAALGLTPDNPFPDGTVNRVVKGVTIHQG</sequence>
<reference evidence="6 7" key="1">
    <citation type="submission" date="2018-10" db="EMBL/GenBank/DDBJ databases">
        <title>The genome of Lysobacter enzymogenes OH11.</title>
        <authorList>
            <person name="Liu F."/>
            <person name="Zhao Y."/>
            <person name="Qian G."/>
            <person name="Chen Y."/>
            <person name="Xu H."/>
        </authorList>
    </citation>
    <scope>NUCLEOTIDE SEQUENCE [LARGE SCALE GENOMIC DNA]</scope>
    <source>
        <strain evidence="6 7">OH11</strain>
    </source>
</reference>
<comment type="caution">
    <text evidence="6">The sequence shown here is derived from an EMBL/GenBank/DDBJ whole genome shotgun (WGS) entry which is preliminary data.</text>
</comment>
<comment type="catalytic activity">
    <reaction evidence="4">
        <text>D-galactosamine 6-phosphate + H2O = D-tagatopyranose 1-phosphate + NH4(+)</text>
        <dbReference type="Rhea" id="RHEA:47680"/>
        <dbReference type="ChEBI" id="CHEBI:15377"/>
        <dbReference type="ChEBI" id="CHEBI:28938"/>
        <dbReference type="ChEBI" id="CHEBI:71674"/>
        <dbReference type="ChEBI" id="CHEBI:138150"/>
    </reaction>
</comment>
<dbReference type="GO" id="GO:0005886">
    <property type="term" value="C:plasma membrane"/>
    <property type="evidence" value="ECO:0007669"/>
    <property type="project" value="TreeGrafter"/>
</dbReference>
<protein>
    <submittedName>
        <fullName evidence="6">SIS domain-containing protein</fullName>
    </submittedName>
</protein>
<evidence type="ECO:0000313" key="6">
    <source>
        <dbReference type="EMBL" id="ROU07267.1"/>
    </source>
</evidence>
<dbReference type="InterPro" id="IPR050303">
    <property type="entry name" value="GatZ_KbaZ_carbometab"/>
</dbReference>
<dbReference type="Pfam" id="PF01380">
    <property type="entry name" value="SIS"/>
    <property type="match status" value="1"/>
</dbReference>
<evidence type="ECO:0000313" key="7">
    <source>
        <dbReference type="Proteomes" id="UP000275910"/>
    </source>
</evidence>
<organism evidence="6 7">
    <name type="scientific">Lysobacter enzymogenes</name>
    <dbReference type="NCBI Taxonomy" id="69"/>
    <lineage>
        <taxon>Bacteria</taxon>
        <taxon>Pseudomonadati</taxon>
        <taxon>Pseudomonadota</taxon>
        <taxon>Gammaproteobacteria</taxon>
        <taxon>Lysobacterales</taxon>
        <taxon>Lysobacteraceae</taxon>
        <taxon>Lysobacter</taxon>
    </lineage>
</organism>
<proteinExistence type="inferred from homology"/>
<evidence type="ECO:0000259" key="5">
    <source>
        <dbReference type="PROSITE" id="PS51464"/>
    </source>
</evidence>
<evidence type="ECO:0000256" key="3">
    <source>
        <dbReference type="ARBA" id="ARBA00022801"/>
    </source>
</evidence>
<keyword evidence="3" id="KW-0378">Hydrolase</keyword>
<evidence type="ECO:0000256" key="1">
    <source>
        <dbReference type="ARBA" id="ARBA00007748"/>
    </source>
</evidence>
<feature type="domain" description="SIS" evidence="5">
    <location>
        <begin position="49"/>
        <end position="201"/>
    </location>
</feature>
<dbReference type="GO" id="GO:0009401">
    <property type="term" value="P:phosphoenolpyruvate-dependent sugar phosphotransferase system"/>
    <property type="evidence" value="ECO:0007669"/>
    <property type="project" value="TreeGrafter"/>
</dbReference>
<accession>A0A3N2RII3</accession>